<comment type="caution">
    <text evidence="2">The sequence shown here is derived from an EMBL/GenBank/DDBJ whole genome shotgun (WGS) entry which is preliminary data.</text>
</comment>
<keyword evidence="3" id="KW-1185">Reference proteome</keyword>
<accession>A0ABD3PY70</accession>
<organism evidence="2 3">
    <name type="scientific">Stephanodiscus triporus</name>
    <dbReference type="NCBI Taxonomy" id="2934178"/>
    <lineage>
        <taxon>Eukaryota</taxon>
        <taxon>Sar</taxon>
        <taxon>Stramenopiles</taxon>
        <taxon>Ochrophyta</taxon>
        <taxon>Bacillariophyta</taxon>
        <taxon>Coscinodiscophyceae</taxon>
        <taxon>Thalassiosirophycidae</taxon>
        <taxon>Stephanodiscales</taxon>
        <taxon>Stephanodiscaceae</taxon>
        <taxon>Stephanodiscus</taxon>
    </lineage>
</organism>
<evidence type="ECO:0000313" key="2">
    <source>
        <dbReference type="EMBL" id="KAL3792649.1"/>
    </source>
</evidence>
<dbReference type="AlphaFoldDB" id="A0ABD3PY70"/>
<evidence type="ECO:0000313" key="3">
    <source>
        <dbReference type="Proteomes" id="UP001530315"/>
    </source>
</evidence>
<sequence length="359" mass="40692">MCETDFASRGEVLSSFVREVAEKKKETKNCSLKSNSTPNATIIQQLEDASTTIMADETITELQIELKSAVALASEIKSENDDLKRQLELANAFSNANLQRHAEWKEVWKKEREALSMREKQLEREEATWKARLEDRRKEMDEMDMQMINSNYVGVGGAGLSDLVKEIQVEHAKKTEGLINEATRWRDQCYCSRKSCGELQARLDELQGRFDRAAESSEKEIALLQQALAEHIDGSDKNDTVSSSSLEVALTRYRKYDLRNRGRRTDEIRQQNGGRAPVFSFLLATEDDPPLTPTTCPPPRRSLKSTSLSPLSSITYTIQLHTTEWYHCFFIGSEATTCFVNCCLGSAFPISRRCVRQIG</sequence>
<proteinExistence type="predicted"/>
<dbReference type="Proteomes" id="UP001530315">
    <property type="component" value="Unassembled WGS sequence"/>
</dbReference>
<feature type="coiled-coil region" evidence="1">
    <location>
        <begin position="59"/>
        <end position="139"/>
    </location>
</feature>
<name>A0ABD3PY70_9STRA</name>
<dbReference type="EMBL" id="JALLAZ020000543">
    <property type="protein sequence ID" value="KAL3792649.1"/>
    <property type="molecule type" value="Genomic_DNA"/>
</dbReference>
<reference evidence="2 3" key="1">
    <citation type="submission" date="2024-10" db="EMBL/GenBank/DDBJ databases">
        <title>Updated reference genomes for cyclostephanoid diatoms.</title>
        <authorList>
            <person name="Roberts W.R."/>
            <person name="Alverson A.J."/>
        </authorList>
    </citation>
    <scope>NUCLEOTIDE SEQUENCE [LARGE SCALE GENOMIC DNA]</scope>
    <source>
        <strain evidence="2 3">AJA276-08</strain>
    </source>
</reference>
<gene>
    <name evidence="2" type="ORF">ACHAW5_004765</name>
</gene>
<evidence type="ECO:0000256" key="1">
    <source>
        <dbReference type="SAM" id="Coils"/>
    </source>
</evidence>
<keyword evidence="1" id="KW-0175">Coiled coil</keyword>
<protein>
    <submittedName>
        <fullName evidence="2">Uncharacterized protein</fullName>
    </submittedName>
</protein>